<proteinExistence type="predicted"/>
<feature type="transmembrane region" description="Helical" evidence="12">
    <location>
        <begin position="334"/>
        <end position="355"/>
    </location>
</feature>
<feature type="transmembrane region" description="Helical" evidence="12">
    <location>
        <begin position="144"/>
        <end position="160"/>
    </location>
</feature>
<keyword evidence="2" id="KW-0328">Glycosyltransferase</keyword>
<keyword evidence="7 12" id="KW-1133">Transmembrane helix</keyword>
<name>A0A6J6NP27_9ZZZZ</name>
<dbReference type="Pfam" id="PF01098">
    <property type="entry name" value="FTSW_RODA_SPOVE"/>
    <property type="match status" value="1"/>
</dbReference>
<evidence type="ECO:0000256" key="7">
    <source>
        <dbReference type="ARBA" id="ARBA00022989"/>
    </source>
</evidence>
<feature type="transmembrane region" description="Helical" evidence="12">
    <location>
        <begin position="192"/>
        <end position="208"/>
    </location>
</feature>
<evidence type="ECO:0000313" key="13">
    <source>
        <dbReference type="EMBL" id="CAB4688440.1"/>
    </source>
</evidence>
<evidence type="ECO:0000256" key="2">
    <source>
        <dbReference type="ARBA" id="ARBA00022676"/>
    </source>
</evidence>
<evidence type="ECO:0000256" key="10">
    <source>
        <dbReference type="ARBA" id="ARBA00044770"/>
    </source>
</evidence>
<evidence type="ECO:0000256" key="4">
    <source>
        <dbReference type="ARBA" id="ARBA00022692"/>
    </source>
</evidence>
<evidence type="ECO:0000256" key="6">
    <source>
        <dbReference type="ARBA" id="ARBA00022984"/>
    </source>
</evidence>
<reference evidence="13" key="1">
    <citation type="submission" date="2020-05" db="EMBL/GenBank/DDBJ databases">
        <authorList>
            <person name="Chiriac C."/>
            <person name="Salcher M."/>
            <person name="Ghai R."/>
            <person name="Kavagutti S V."/>
        </authorList>
    </citation>
    <scope>NUCLEOTIDE SEQUENCE</scope>
</reference>
<evidence type="ECO:0000256" key="12">
    <source>
        <dbReference type="SAM" id="Phobius"/>
    </source>
</evidence>
<feature type="transmembrane region" description="Helical" evidence="12">
    <location>
        <begin position="42"/>
        <end position="63"/>
    </location>
</feature>
<comment type="catalytic activity">
    <reaction evidence="11">
        <text>[GlcNAc-(1-&gt;4)-Mur2Ac(oyl-L-Ala-gamma-D-Glu-L-Lys-D-Ala-D-Ala)](n)-di-trans,octa-cis-undecaprenyl diphosphate + beta-D-GlcNAc-(1-&gt;4)-Mur2Ac(oyl-L-Ala-gamma-D-Glu-L-Lys-D-Ala-D-Ala)-di-trans,octa-cis-undecaprenyl diphosphate = [GlcNAc-(1-&gt;4)-Mur2Ac(oyl-L-Ala-gamma-D-Glu-L-Lys-D-Ala-D-Ala)](n+1)-di-trans,octa-cis-undecaprenyl diphosphate + di-trans,octa-cis-undecaprenyl diphosphate + H(+)</text>
        <dbReference type="Rhea" id="RHEA:23708"/>
        <dbReference type="Rhea" id="RHEA-COMP:9602"/>
        <dbReference type="Rhea" id="RHEA-COMP:9603"/>
        <dbReference type="ChEBI" id="CHEBI:15378"/>
        <dbReference type="ChEBI" id="CHEBI:58405"/>
        <dbReference type="ChEBI" id="CHEBI:60033"/>
        <dbReference type="ChEBI" id="CHEBI:78435"/>
        <dbReference type="EC" id="2.4.99.28"/>
    </reaction>
</comment>
<gene>
    <name evidence="13" type="ORF">UFOPK2370_00787</name>
</gene>
<dbReference type="PANTHER" id="PTHR30474:SF2">
    <property type="entry name" value="PEPTIDOGLYCAN GLYCOSYLTRANSFERASE FTSW-RELATED"/>
    <property type="match status" value="1"/>
</dbReference>
<dbReference type="GO" id="GO:0032153">
    <property type="term" value="C:cell division site"/>
    <property type="evidence" value="ECO:0007669"/>
    <property type="project" value="TreeGrafter"/>
</dbReference>
<evidence type="ECO:0000256" key="1">
    <source>
        <dbReference type="ARBA" id="ARBA00004141"/>
    </source>
</evidence>
<evidence type="ECO:0000256" key="8">
    <source>
        <dbReference type="ARBA" id="ARBA00023136"/>
    </source>
</evidence>
<keyword evidence="5" id="KW-0133">Cell shape</keyword>
<dbReference type="PANTHER" id="PTHR30474">
    <property type="entry name" value="CELL CYCLE PROTEIN"/>
    <property type="match status" value="1"/>
</dbReference>
<evidence type="ECO:0000256" key="11">
    <source>
        <dbReference type="ARBA" id="ARBA00049902"/>
    </source>
</evidence>
<dbReference type="GO" id="GO:0005886">
    <property type="term" value="C:plasma membrane"/>
    <property type="evidence" value="ECO:0007669"/>
    <property type="project" value="TreeGrafter"/>
</dbReference>
<feature type="transmembrane region" description="Helical" evidence="12">
    <location>
        <begin position="301"/>
        <end position="322"/>
    </location>
</feature>
<evidence type="ECO:0000256" key="9">
    <source>
        <dbReference type="ARBA" id="ARBA00032370"/>
    </source>
</evidence>
<protein>
    <recommendedName>
        <fullName evidence="10">peptidoglycan glycosyltransferase</fullName>
        <ecNumber evidence="10">2.4.99.28</ecNumber>
    </recommendedName>
    <alternativeName>
        <fullName evidence="9">Peptidoglycan polymerase</fullName>
    </alternativeName>
</protein>
<dbReference type="GO" id="GO:0008955">
    <property type="term" value="F:peptidoglycan glycosyltransferase activity"/>
    <property type="evidence" value="ECO:0007669"/>
    <property type="project" value="UniProtKB-EC"/>
</dbReference>
<evidence type="ECO:0000256" key="3">
    <source>
        <dbReference type="ARBA" id="ARBA00022679"/>
    </source>
</evidence>
<dbReference type="EC" id="2.4.99.28" evidence="10"/>
<keyword evidence="8 12" id="KW-0472">Membrane</keyword>
<feature type="transmembrane region" description="Helical" evidence="12">
    <location>
        <begin position="367"/>
        <end position="388"/>
    </location>
</feature>
<accession>A0A6J6NP27</accession>
<feature type="transmembrane region" description="Helical" evidence="12">
    <location>
        <begin position="75"/>
        <end position="92"/>
    </location>
</feature>
<dbReference type="AlphaFoldDB" id="A0A6J6NP27"/>
<organism evidence="13">
    <name type="scientific">freshwater metagenome</name>
    <dbReference type="NCBI Taxonomy" id="449393"/>
    <lineage>
        <taxon>unclassified sequences</taxon>
        <taxon>metagenomes</taxon>
        <taxon>ecological metagenomes</taxon>
    </lineage>
</organism>
<feature type="transmembrane region" description="Helical" evidence="12">
    <location>
        <begin position="167"/>
        <end position="186"/>
    </location>
</feature>
<sequence length="411" mass="44120">MARVRSVRKGVSGAAMSQKVVGFAANWFTTTFRGQSREFNSLLGITFLLVVFGLVMVLSASYVTSLGNGDGPLSVFTRQLIWAVIGFVSLGVMSRLPLAVIQKVAPLFFVAMLALQVVVLAIGTEVYGNKNWIRIGELSFQPSEFLKLGLLLVISGMLVNRRDYLDSFKYGWLAPLIAAGGSTVLVLGGSDLGTALVMFGFSLVMLILAGMPSKIAIWVFLAAGAAALAFSSFGSRRVRIAAWLNPDAVDVAGATWQAKHGIWALAAGGVGGTGLGDSKMKWNWIPMVDNDYIFSVVGEEWGLVGASILIILFVLLAMSLIRILNRTDRLFERYVLLGIVSWITIQAFINIGVVLNFLPVLGVPLPLISAGGTSLLITLTTLGIALGIERRNSQARPIATARQASRVRVTR</sequence>
<dbReference type="GO" id="GO:0008360">
    <property type="term" value="P:regulation of cell shape"/>
    <property type="evidence" value="ECO:0007669"/>
    <property type="project" value="UniProtKB-KW"/>
</dbReference>
<keyword evidence="3" id="KW-0808">Transferase</keyword>
<dbReference type="EMBL" id="CAEZXK010000018">
    <property type="protein sequence ID" value="CAB4688440.1"/>
    <property type="molecule type" value="Genomic_DNA"/>
</dbReference>
<dbReference type="InterPro" id="IPR001182">
    <property type="entry name" value="FtsW/RodA"/>
</dbReference>
<comment type="subcellular location">
    <subcellularLocation>
        <location evidence="1">Membrane</location>
        <topology evidence="1">Multi-pass membrane protein</topology>
    </subcellularLocation>
</comment>
<keyword evidence="4 12" id="KW-0812">Transmembrane</keyword>
<keyword evidence="6" id="KW-0573">Peptidoglycan synthesis</keyword>
<feature type="transmembrane region" description="Helical" evidence="12">
    <location>
        <begin position="215"/>
        <end position="234"/>
    </location>
</feature>
<dbReference type="GO" id="GO:0015648">
    <property type="term" value="F:lipid-linked peptidoglycan transporter activity"/>
    <property type="evidence" value="ECO:0007669"/>
    <property type="project" value="TreeGrafter"/>
</dbReference>
<dbReference type="GO" id="GO:0009252">
    <property type="term" value="P:peptidoglycan biosynthetic process"/>
    <property type="evidence" value="ECO:0007669"/>
    <property type="project" value="UniProtKB-KW"/>
</dbReference>
<evidence type="ECO:0000256" key="5">
    <source>
        <dbReference type="ARBA" id="ARBA00022960"/>
    </source>
</evidence>
<feature type="transmembrane region" description="Helical" evidence="12">
    <location>
        <begin position="104"/>
        <end position="124"/>
    </location>
</feature>
<dbReference type="GO" id="GO:0051301">
    <property type="term" value="P:cell division"/>
    <property type="evidence" value="ECO:0007669"/>
    <property type="project" value="InterPro"/>
</dbReference>